<organism evidence="10 11">
    <name type="scientific">Hibiscus syriacus</name>
    <name type="common">Rose of Sharon</name>
    <dbReference type="NCBI Taxonomy" id="106335"/>
    <lineage>
        <taxon>Eukaryota</taxon>
        <taxon>Viridiplantae</taxon>
        <taxon>Streptophyta</taxon>
        <taxon>Embryophyta</taxon>
        <taxon>Tracheophyta</taxon>
        <taxon>Spermatophyta</taxon>
        <taxon>Magnoliopsida</taxon>
        <taxon>eudicotyledons</taxon>
        <taxon>Gunneridae</taxon>
        <taxon>Pentapetalae</taxon>
        <taxon>rosids</taxon>
        <taxon>malvids</taxon>
        <taxon>Malvales</taxon>
        <taxon>Malvaceae</taxon>
        <taxon>Malvoideae</taxon>
        <taxon>Hibiscus</taxon>
    </lineage>
</organism>
<dbReference type="CDD" id="cd04301">
    <property type="entry name" value="NAT_SF"/>
    <property type="match status" value="1"/>
</dbReference>
<evidence type="ECO:0000313" key="11">
    <source>
        <dbReference type="Proteomes" id="UP000436088"/>
    </source>
</evidence>
<keyword evidence="11" id="KW-1185">Reference proteome</keyword>
<evidence type="ECO:0000256" key="4">
    <source>
        <dbReference type="ARBA" id="ARBA00022833"/>
    </source>
</evidence>
<name>A0A6A3BMM7_HIBSY</name>
<proteinExistence type="predicted"/>
<dbReference type="InterPro" id="IPR054292">
    <property type="entry name" value="DUF7028"/>
</dbReference>
<dbReference type="Gene3D" id="3.30.40.10">
    <property type="entry name" value="Zinc/RING finger domain, C3HC4 (zinc finger)"/>
    <property type="match status" value="1"/>
</dbReference>
<dbReference type="SUPFAM" id="SSF57903">
    <property type="entry name" value="FYVE/PHD zinc finger"/>
    <property type="match status" value="1"/>
</dbReference>
<dbReference type="GO" id="GO:0006357">
    <property type="term" value="P:regulation of transcription by RNA polymerase II"/>
    <property type="evidence" value="ECO:0007669"/>
    <property type="project" value="TreeGrafter"/>
</dbReference>
<keyword evidence="4" id="KW-0862">Zinc</keyword>
<evidence type="ECO:0000256" key="7">
    <source>
        <dbReference type="SAM" id="MobiDB-lite"/>
    </source>
</evidence>
<evidence type="ECO:0000256" key="6">
    <source>
        <dbReference type="PROSITE-ProRule" id="PRU00146"/>
    </source>
</evidence>
<evidence type="ECO:0000313" key="10">
    <source>
        <dbReference type="EMBL" id="KAE8716292.1"/>
    </source>
</evidence>
<evidence type="ECO:0000256" key="5">
    <source>
        <dbReference type="ARBA" id="ARBA00023242"/>
    </source>
</evidence>
<dbReference type="Pfam" id="PF22970">
    <property type="entry name" value="DUF7028"/>
    <property type="match status" value="1"/>
</dbReference>
<dbReference type="GO" id="GO:0016747">
    <property type="term" value="F:acyltransferase activity, transferring groups other than amino-acyl groups"/>
    <property type="evidence" value="ECO:0007669"/>
    <property type="project" value="InterPro"/>
</dbReference>
<dbReference type="SMART" id="SM00249">
    <property type="entry name" value="PHD"/>
    <property type="match status" value="2"/>
</dbReference>
<keyword evidence="5" id="KW-0539">Nucleus</keyword>
<gene>
    <name evidence="10" type="ORF">F3Y22_tig00110129pilonHSYRG00081</name>
</gene>
<dbReference type="InterPro" id="IPR032308">
    <property type="entry name" value="TDBD"/>
</dbReference>
<evidence type="ECO:0000256" key="2">
    <source>
        <dbReference type="ARBA" id="ARBA00022723"/>
    </source>
</evidence>
<dbReference type="OrthoDB" id="1903104at2759"/>
<dbReference type="InterPro" id="IPR013083">
    <property type="entry name" value="Znf_RING/FYVE/PHD"/>
</dbReference>
<keyword evidence="3 6" id="KW-0863">Zinc-finger</keyword>
<dbReference type="Pfam" id="PF00628">
    <property type="entry name" value="PHD"/>
    <property type="match status" value="1"/>
</dbReference>
<dbReference type="GO" id="GO:0003714">
    <property type="term" value="F:transcription corepressor activity"/>
    <property type="evidence" value="ECO:0007669"/>
    <property type="project" value="InterPro"/>
</dbReference>
<dbReference type="PROSITE" id="PS51186">
    <property type="entry name" value="GNAT"/>
    <property type="match status" value="1"/>
</dbReference>
<dbReference type="GO" id="GO:0008270">
    <property type="term" value="F:zinc ion binding"/>
    <property type="evidence" value="ECO:0007669"/>
    <property type="project" value="UniProtKB-KW"/>
</dbReference>
<dbReference type="EMBL" id="VEPZ02000851">
    <property type="protein sequence ID" value="KAE8716292.1"/>
    <property type="molecule type" value="Genomic_DNA"/>
</dbReference>
<dbReference type="InterPro" id="IPR019787">
    <property type="entry name" value="Znf_PHD-finger"/>
</dbReference>
<accession>A0A6A3BMM7</accession>
<feature type="domain" description="PHD-type" evidence="8">
    <location>
        <begin position="338"/>
        <end position="383"/>
    </location>
</feature>
<evidence type="ECO:0000256" key="3">
    <source>
        <dbReference type="ARBA" id="ARBA00022771"/>
    </source>
</evidence>
<dbReference type="AlphaFoldDB" id="A0A6A3BMM7"/>
<dbReference type="PROSITE" id="PS01359">
    <property type="entry name" value="ZF_PHD_1"/>
    <property type="match status" value="1"/>
</dbReference>
<dbReference type="Pfam" id="PF23209">
    <property type="entry name" value="IDM1_C"/>
    <property type="match status" value="1"/>
</dbReference>
<dbReference type="InterPro" id="IPR042163">
    <property type="entry name" value="PHF12"/>
</dbReference>
<dbReference type="Proteomes" id="UP000436088">
    <property type="component" value="Unassembled WGS sequence"/>
</dbReference>
<dbReference type="InterPro" id="IPR056511">
    <property type="entry name" value="IDM1_C"/>
</dbReference>
<feature type="domain" description="N-acetyltransferase" evidence="9">
    <location>
        <begin position="492"/>
        <end position="638"/>
    </location>
</feature>
<dbReference type="GO" id="GO:0005634">
    <property type="term" value="C:nucleus"/>
    <property type="evidence" value="ECO:0007669"/>
    <property type="project" value="UniProtKB-SubCell"/>
</dbReference>
<evidence type="ECO:0000259" key="8">
    <source>
        <dbReference type="PROSITE" id="PS50016"/>
    </source>
</evidence>
<dbReference type="PROSITE" id="PS50016">
    <property type="entry name" value="ZF_PHD_2"/>
    <property type="match status" value="1"/>
</dbReference>
<comment type="caution">
    <text evidence="10">The sequence shown here is derived from an EMBL/GenBank/DDBJ whole genome shotgun (WGS) entry which is preliminary data.</text>
</comment>
<dbReference type="InterPro" id="IPR011011">
    <property type="entry name" value="Znf_FYVE_PHD"/>
</dbReference>
<dbReference type="Pfam" id="PF16135">
    <property type="entry name" value="TDBD"/>
    <property type="match status" value="1"/>
</dbReference>
<feature type="region of interest" description="Disordered" evidence="7">
    <location>
        <begin position="179"/>
        <end position="200"/>
    </location>
</feature>
<dbReference type="InterPro" id="IPR000182">
    <property type="entry name" value="GNAT_dom"/>
</dbReference>
<dbReference type="SUPFAM" id="SSF55729">
    <property type="entry name" value="Acyl-CoA N-acyltransferases (Nat)"/>
    <property type="match status" value="1"/>
</dbReference>
<evidence type="ECO:0000256" key="1">
    <source>
        <dbReference type="ARBA" id="ARBA00004123"/>
    </source>
</evidence>
<keyword evidence="2" id="KW-0479">Metal-binding</keyword>
<protein>
    <submittedName>
        <fullName evidence="10">PHD finger transcription factor</fullName>
    </submittedName>
</protein>
<comment type="subcellular location">
    <subcellularLocation>
        <location evidence="1">Nucleus</location>
    </subcellularLocation>
</comment>
<dbReference type="InterPro" id="IPR016181">
    <property type="entry name" value="Acyl_CoA_acyltransferase"/>
</dbReference>
<sequence>MADKRVEFVIKGEVCEEAVFRWYNDACTGGPGKRSDLSSKAKKHLSAMGWNFWHAPKNGKYELRYQSPGGKVFYTLKAACKGYIDTISGAGKGEKGVAVENLEPKQPLKRKSLFSENQAFAETVWPQARTRETKLKKEDNKLRIDRRSGTIGEEIQFAPANLDTKQLLKKKTLFLENQSFDGSFPPQPSKREKKLKKQENQIKPRLIKRSSIRIREGPVQNSSQGNPKTILSWLIDNNVVSNLGKVYYRSKTGMPLKKGRITRSGIHCDCCLKAFALTAFEAHAGSTNHRPAANIILDDGSGRSLSYCQRQIRDSMESSKVQSPENVSKDDSNPHISDDVCSVCCDWGELICCDRCPSAFHANCLGLKEVPVGDWFCPSCCCGICCVGPLSNGDNFHSCQQCERQFHVRCLRLKESHEPSDYQTGKNNWFCSHSCESIFSGLQNLMGKPISLGNNLTWTLLKTDACSNRYTYGYSLDSSAEIHGKLNVALDVMHECFEPSSDVYTGREIVQDVIFSKGSKLKRLNFKGFYTMIMEENDEMVTVATVRVHGETVAELPLVATRFSHRHRGMCRVLIDELEKNLAKLGVQRLILPAVAGVVDMWVTNFGFSRMTGDERSKFLHYTFLDFQGTIMCQKPLKTEL</sequence>
<evidence type="ECO:0000259" key="9">
    <source>
        <dbReference type="PROSITE" id="PS51186"/>
    </source>
</evidence>
<dbReference type="PANTHER" id="PTHR46309">
    <property type="entry name" value="PHD FINGER PROTEIN 12"/>
    <property type="match status" value="1"/>
</dbReference>
<dbReference type="InterPro" id="IPR001965">
    <property type="entry name" value="Znf_PHD"/>
</dbReference>
<dbReference type="PANTHER" id="PTHR46309:SF12">
    <property type="entry name" value="GB|AAC80581.1"/>
    <property type="match status" value="1"/>
</dbReference>
<dbReference type="InterPro" id="IPR019786">
    <property type="entry name" value="Zinc_finger_PHD-type_CS"/>
</dbReference>
<dbReference type="Gene3D" id="3.40.630.30">
    <property type="match status" value="1"/>
</dbReference>
<reference evidence="10" key="1">
    <citation type="submission" date="2019-09" db="EMBL/GenBank/DDBJ databases">
        <title>Draft genome information of white flower Hibiscus syriacus.</title>
        <authorList>
            <person name="Kim Y.-M."/>
        </authorList>
    </citation>
    <scope>NUCLEOTIDE SEQUENCE [LARGE SCALE GENOMIC DNA]</scope>
    <source>
        <strain evidence="10">YM2019G1</strain>
    </source>
</reference>